<comment type="caution">
    <text evidence="1">The sequence shown here is derived from an EMBL/GenBank/DDBJ whole genome shotgun (WGS) entry which is preliminary data.</text>
</comment>
<evidence type="ECO:0008006" key="3">
    <source>
        <dbReference type="Google" id="ProtNLM"/>
    </source>
</evidence>
<dbReference type="EMBL" id="LGTZ01001904">
    <property type="protein sequence ID" value="OJD20374.1"/>
    <property type="molecule type" value="Genomic_DNA"/>
</dbReference>
<protein>
    <recommendedName>
        <fullName evidence="3">Reverse transcriptase zinc-binding domain-containing protein</fullName>
    </recommendedName>
</protein>
<dbReference type="OrthoDB" id="4368687at2759"/>
<evidence type="ECO:0000313" key="2">
    <source>
        <dbReference type="Proteomes" id="UP000242791"/>
    </source>
</evidence>
<dbReference type="AlphaFoldDB" id="A0A1J9PVP5"/>
<dbReference type="STRING" id="1658174.A0A1J9PVP5"/>
<sequence>MQTSKIALAEYLGSFGAMETQGCHCGYGRQTVAHILLRCPLFINLRNDTLFAAGRESNVTNILRQPAHAKNAAIFIIRTNLLGQFRYIHTSITDTEAEARAEATTGEA</sequence>
<organism evidence="1 2">
    <name type="scientific">Blastomyces percursus</name>
    <dbReference type="NCBI Taxonomy" id="1658174"/>
    <lineage>
        <taxon>Eukaryota</taxon>
        <taxon>Fungi</taxon>
        <taxon>Dikarya</taxon>
        <taxon>Ascomycota</taxon>
        <taxon>Pezizomycotina</taxon>
        <taxon>Eurotiomycetes</taxon>
        <taxon>Eurotiomycetidae</taxon>
        <taxon>Onygenales</taxon>
        <taxon>Ajellomycetaceae</taxon>
        <taxon>Blastomyces</taxon>
    </lineage>
</organism>
<dbReference type="VEuPathDB" id="FungiDB:ACJ73_08289"/>
<reference evidence="1 2" key="1">
    <citation type="submission" date="2015-08" db="EMBL/GenBank/DDBJ databases">
        <title>Emmonsia species relationships and genome sequence.</title>
        <authorList>
            <person name="Cuomo C.A."/>
            <person name="Schwartz I.S."/>
            <person name="Kenyon C."/>
            <person name="De Hoog G.S."/>
            <person name="Govender N.P."/>
            <person name="Botha A."/>
            <person name="Moreno L."/>
            <person name="De Vries M."/>
            <person name="Munoz J.F."/>
            <person name="Stielow J.B."/>
        </authorList>
    </citation>
    <scope>NUCLEOTIDE SEQUENCE [LARGE SCALE GENOMIC DNA]</scope>
    <source>
        <strain evidence="1 2">EI222</strain>
    </source>
</reference>
<accession>A0A1J9PVP5</accession>
<evidence type="ECO:0000313" key="1">
    <source>
        <dbReference type="EMBL" id="OJD20374.1"/>
    </source>
</evidence>
<name>A0A1J9PVP5_9EURO</name>
<keyword evidence="2" id="KW-1185">Reference proteome</keyword>
<dbReference type="Proteomes" id="UP000242791">
    <property type="component" value="Unassembled WGS sequence"/>
</dbReference>
<proteinExistence type="predicted"/>
<gene>
    <name evidence="1" type="ORF">ACJ73_08289</name>
</gene>